<reference evidence="2 3" key="1">
    <citation type="submission" date="2024-11" db="EMBL/GenBank/DDBJ databases">
        <title>A near-complete genome assembly of Cinchona calisaya.</title>
        <authorList>
            <person name="Lian D.C."/>
            <person name="Zhao X.W."/>
            <person name="Wei L."/>
        </authorList>
    </citation>
    <scope>NUCLEOTIDE SEQUENCE [LARGE SCALE GENOMIC DNA]</scope>
    <source>
        <tissue evidence="2">Nenye</tissue>
    </source>
</reference>
<feature type="compositionally biased region" description="Polar residues" evidence="1">
    <location>
        <begin position="30"/>
        <end position="43"/>
    </location>
</feature>
<dbReference type="AlphaFoldDB" id="A0ABD3AEQ0"/>
<feature type="region of interest" description="Disordered" evidence="1">
    <location>
        <begin position="78"/>
        <end position="149"/>
    </location>
</feature>
<organism evidence="2 3">
    <name type="scientific">Cinchona calisaya</name>
    <dbReference type="NCBI Taxonomy" id="153742"/>
    <lineage>
        <taxon>Eukaryota</taxon>
        <taxon>Viridiplantae</taxon>
        <taxon>Streptophyta</taxon>
        <taxon>Embryophyta</taxon>
        <taxon>Tracheophyta</taxon>
        <taxon>Spermatophyta</taxon>
        <taxon>Magnoliopsida</taxon>
        <taxon>eudicotyledons</taxon>
        <taxon>Gunneridae</taxon>
        <taxon>Pentapetalae</taxon>
        <taxon>asterids</taxon>
        <taxon>lamiids</taxon>
        <taxon>Gentianales</taxon>
        <taxon>Rubiaceae</taxon>
        <taxon>Cinchonoideae</taxon>
        <taxon>Cinchoneae</taxon>
        <taxon>Cinchona</taxon>
    </lineage>
</organism>
<sequence length="149" mass="16767">MPRNWSRHLLSINDQQRNWETKRACILQVPNISPDSSGDSTPSEGYIDHGDNIHPSKRAEANLLVQVKNLTAEQIGSLRPHEQQQIIQLQQDSTVAPQLPVESGDSTRSDHGYNVHPLKRVRLNDGRRAEITSATTDEEEVESSRVIDN</sequence>
<evidence type="ECO:0000256" key="1">
    <source>
        <dbReference type="SAM" id="MobiDB-lite"/>
    </source>
</evidence>
<proteinExistence type="predicted"/>
<accession>A0ABD3AEQ0</accession>
<feature type="region of interest" description="Disordered" evidence="1">
    <location>
        <begin position="30"/>
        <end position="54"/>
    </location>
</feature>
<dbReference type="EMBL" id="JBJUIK010000004">
    <property type="protein sequence ID" value="KAL3530008.1"/>
    <property type="molecule type" value="Genomic_DNA"/>
</dbReference>
<name>A0ABD3AEQ0_9GENT</name>
<evidence type="ECO:0000313" key="2">
    <source>
        <dbReference type="EMBL" id="KAL3530008.1"/>
    </source>
</evidence>
<protein>
    <submittedName>
        <fullName evidence="2">Uncharacterized protein</fullName>
    </submittedName>
</protein>
<gene>
    <name evidence="2" type="ORF">ACH5RR_009330</name>
</gene>
<comment type="caution">
    <text evidence="2">The sequence shown here is derived from an EMBL/GenBank/DDBJ whole genome shotgun (WGS) entry which is preliminary data.</text>
</comment>
<evidence type="ECO:0000313" key="3">
    <source>
        <dbReference type="Proteomes" id="UP001630127"/>
    </source>
</evidence>
<dbReference type="InterPro" id="IPR038192">
    <property type="entry name" value="CSTF_C_sf"/>
</dbReference>
<dbReference type="Proteomes" id="UP001630127">
    <property type="component" value="Unassembled WGS sequence"/>
</dbReference>
<dbReference type="Gene3D" id="1.10.20.70">
    <property type="entry name" value="Transcription termination and cleavage factor, C-terminal domain"/>
    <property type="match status" value="1"/>
</dbReference>
<keyword evidence="3" id="KW-1185">Reference proteome</keyword>